<evidence type="ECO:0000256" key="1">
    <source>
        <dbReference type="SAM" id="SignalP"/>
    </source>
</evidence>
<comment type="caution">
    <text evidence="3">The sequence shown here is derived from an EMBL/GenBank/DDBJ whole genome shotgun (WGS) entry which is preliminary data.</text>
</comment>
<dbReference type="AlphaFoldDB" id="A0A6P1BKQ3"/>
<feature type="chain" id="PRO_5026898439" evidence="1">
    <location>
        <begin position="20"/>
        <end position="279"/>
    </location>
</feature>
<name>A0A6P1BKQ3_9BRAD</name>
<evidence type="ECO:0000259" key="2">
    <source>
        <dbReference type="Pfam" id="PF09917"/>
    </source>
</evidence>
<accession>A0A6P1BKQ3</accession>
<organism evidence="3 4">
    <name type="scientific">Bradyrhizobium uaiense</name>
    <dbReference type="NCBI Taxonomy" id="2594946"/>
    <lineage>
        <taxon>Bacteria</taxon>
        <taxon>Pseudomonadati</taxon>
        <taxon>Pseudomonadota</taxon>
        <taxon>Alphaproteobacteria</taxon>
        <taxon>Hyphomicrobiales</taxon>
        <taxon>Nitrobacteraceae</taxon>
        <taxon>Bradyrhizobium</taxon>
    </lineage>
</organism>
<sequence>MKRFCLLVALMLLTPFAHASEGISFSIGGHRVHLDSTRCRALSCISVSDRSRRDDGGDNGRAMKLVPASATTAAIPAATSAGIPPAPAPALSPASPPIVVDRPVPAATRLAAAPQPSAPPPPRVMTIQPAPVVAALPPLPAATAHPIPPAVVHVSRETADEPDDGPIGDWQTESDSLVRVRLCGNALCGYALDKTTRDLGEAVLINMRPKQGARWSGSVYSQDGDNVRYGTIELKGADRLRVEACVLGRFYCTGADWVRVSRSRQRVITERARPPEPRS</sequence>
<feature type="signal peptide" evidence="1">
    <location>
        <begin position="1"/>
        <end position="19"/>
    </location>
</feature>
<dbReference type="PANTHER" id="PTHR36919:SF2">
    <property type="entry name" value="BLL6627 PROTEIN"/>
    <property type="match status" value="1"/>
</dbReference>
<dbReference type="Pfam" id="PF09917">
    <property type="entry name" value="DUF2147"/>
    <property type="match status" value="1"/>
</dbReference>
<dbReference type="RefSeq" id="WP_163158037.1">
    <property type="nucleotide sequence ID" value="NZ_VKHP01000117.1"/>
</dbReference>
<evidence type="ECO:0000313" key="3">
    <source>
        <dbReference type="EMBL" id="NEU99117.1"/>
    </source>
</evidence>
<keyword evidence="1" id="KW-0732">Signal</keyword>
<gene>
    <name evidence="3" type="ORF">FNJ47_25630</name>
</gene>
<dbReference type="Gene3D" id="2.40.128.520">
    <property type="match status" value="1"/>
</dbReference>
<dbReference type="Proteomes" id="UP000468531">
    <property type="component" value="Unassembled WGS sequence"/>
</dbReference>
<dbReference type="PANTHER" id="PTHR36919">
    <property type="entry name" value="BLR1215 PROTEIN"/>
    <property type="match status" value="1"/>
</dbReference>
<proteinExistence type="predicted"/>
<reference evidence="3 4" key="1">
    <citation type="journal article" date="2020" name="Arch. Microbiol.">
        <title>Bradyrhizobium uaiense sp. nov., a new highly efficient cowpea symbiont.</title>
        <authorList>
            <person name="Cabral Michel D."/>
            <person name="Azarias Guimaraes A."/>
            <person name="Martins da Costa E."/>
            <person name="Soares de Carvalho T."/>
            <person name="Balsanelli E."/>
            <person name="Willems A."/>
            <person name="Maltempi de Souza E."/>
            <person name="de Souza Moreira F.M."/>
        </authorList>
    </citation>
    <scope>NUCLEOTIDE SEQUENCE [LARGE SCALE GENOMIC DNA]</scope>
    <source>
        <strain evidence="3 4">UFLA 03-164</strain>
    </source>
</reference>
<keyword evidence="4" id="KW-1185">Reference proteome</keyword>
<protein>
    <submittedName>
        <fullName evidence="3">DUF2147 domain-containing protein</fullName>
    </submittedName>
</protein>
<feature type="domain" description="DUF2147" evidence="2">
    <location>
        <begin position="168"/>
        <end position="259"/>
    </location>
</feature>
<dbReference type="EMBL" id="VKHP01000117">
    <property type="protein sequence ID" value="NEU99117.1"/>
    <property type="molecule type" value="Genomic_DNA"/>
</dbReference>
<evidence type="ECO:0000313" key="4">
    <source>
        <dbReference type="Proteomes" id="UP000468531"/>
    </source>
</evidence>
<dbReference type="InterPro" id="IPR019223">
    <property type="entry name" value="DUF2147"/>
</dbReference>